<evidence type="ECO:0000313" key="1">
    <source>
        <dbReference type="EMBL" id="OGM15349.1"/>
    </source>
</evidence>
<dbReference type="STRING" id="1802485.A2V97_01830"/>
<evidence type="ECO:0000313" key="2">
    <source>
        <dbReference type="Proteomes" id="UP000177382"/>
    </source>
</evidence>
<comment type="caution">
    <text evidence="1">The sequence shown here is derived from an EMBL/GenBank/DDBJ whole genome shotgun (WGS) entry which is preliminary data.</text>
</comment>
<organism evidence="1 2">
    <name type="scientific">Candidatus Woesebacteria bacterium RBG_16_42_24</name>
    <dbReference type="NCBI Taxonomy" id="1802485"/>
    <lineage>
        <taxon>Bacteria</taxon>
        <taxon>Candidatus Woeseibacteriota</taxon>
    </lineage>
</organism>
<dbReference type="AlphaFoldDB" id="A0A1F7XKP1"/>
<accession>A0A1F7XKP1</accession>
<gene>
    <name evidence="1" type="ORF">A2V97_01830</name>
</gene>
<reference evidence="1 2" key="1">
    <citation type="journal article" date="2016" name="Nat. Commun.">
        <title>Thousands of microbial genomes shed light on interconnected biogeochemical processes in an aquifer system.</title>
        <authorList>
            <person name="Anantharaman K."/>
            <person name="Brown C.T."/>
            <person name="Hug L.A."/>
            <person name="Sharon I."/>
            <person name="Castelle C.J."/>
            <person name="Probst A.J."/>
            <person name="Thomas B.C."/>
            <person name="Singh A."/>
            <person name="Wilkins M.J."/>
            <person name="Karaoz U."/>
            <person name="Brodie E.L."/>
            <person name="Williams K.H."/>
            <person name="Hubbard S.S."/>
            <person name="Banfield J.F."/>
        </authorList>
    </citation>
    <scope>NUCLEOTIDE SEQUENCE [LARGE SCALE GENOMIC DNA]</scope>
</reference>
<name>A0A1F7XKP1_9BACT</name>
<proteinExistence type="predicted"/>
<protein>
    <submittedName>
        <fullName evidence="1">Uncharacterized protein</fullName>
    </submittedName>
</protein>
<sequence length="231" mass="27082">MADGVEKRPFFPYPEFYLGSQGKYVHNEWTRFADDKLMTQPNMEQGLTQATYQNWLDWQYELFAINDLDNPLERSPQELQLAHRIEPLWMMSFEQKRFFPGVEILSAPGDDSLPNRVSTWSATIIDPATLKFHRLERELIQDRFGNDAFVERFYECITRGDEGNLQQIVIVTSGGSNYASDRHFMRVEPIIQWSSAYTLKVDNLHRFLDLADPVDTEVKSKRDAYLLRTYP</sequence>
<dbReference type="EMBL" id="MGFX01000006">
    <property type="protein sequence ID" value="OGM15349.1"/>
    <property type="molecule type" value="Genomic_DNA"/>
</dbReference>
<dbReference type="Proteomes" id="UP000177382">
    <property type="component" value="Unassembled WGS sequence"/>
</dbReference>